<dbReference type="InterPro" id="IPR045063">
    <property type="entry name" value="Dynamin_N"/>
</dbReference>
<dbReference type="CDD" id="cd09912">
    <property type="entry name" value="DLP_2"/>
    <property type="match status" value="1"/>
</dbReference>
<sequence>MNTQLIGSQAVKLLSKLTGQDLTVHDITPQVVFMANVIALLKGVIHADAKVSEDEVSQFRATLSKLNVGNKQTFELSKLLYSGIQKYKLHSEIDDFLILLVPLSEAEKLLLFGLGYRMTMADSSLDESESKYLRDLGKRLELESRYLDILESSFAGKSYNNQDFQEVCDLVDPARFHDLGTVFVNAADDLLTALNQLVKIEIKEAQPVASPTNSVSGEYQKLQGFQLQKQSLLKRINHLSELIDGGIKESFLPVTFQDEIQAIKDKLESQRFRVAVIGDFSQGKSTLLNALLGEEIQPVRAIPCSGTLSVLKYGDRKRVVCRYRDGSEQEIAVEDYQKKTAISKEAALNNRSEELLKSNIAEIVFEHPNLLLCHNGVEIVDSPGLNEHPDRTRVTEELLKETDAILFMTNANKLLTQGERDIITRIKEREGDRPLENLFLVVNFMDNLDSDEDREDVQIAANSIIKDGSITGKERIHFVSAKSALKATLSNTSNEYLVSFQNFTGTLEAFLTDERGSVILQSATQKLNELTQDCVNELNNATDSINTNLAASYKEEILERIGEASGRFITIRKMVDFLRKQTTDLALVSWQENSAKFQAKIEQRSKEWKTDHNPLFSRDSLIQDYVGQFSKSLQDEINLWVQLHLNNEIIAPKLNLLDRGIKEELTALNSSFSGLDRKIGTNFDDNFSPAFNNFDASYVAALTAGGVVAGGAGAAAAFFMIPALALGPAIIIGIAAAALLGGGGLFASMSDAYYQIAKQVCDSGFKEFEKSEDSIKEKIGEFIATLFDNRIQSVDALIKQVISECENRLELEDRKQQEEGNRLRSLISSKKQEFEKSLSI</sequence>
<keyword evidence="6" id="KW-1133">Transmembrane helix</keyword>
<dbReference type="Proteomes" id="UP000618445">
    <property type="component" value="Unassembled WGS sequence"/>
</dbReference>
<dbReference type="Gene3D" id="3.40.50.300">
    <property type="entry name" value="P-loop containing nucleotide triphosphate hydrolases"/>
    <property type="match status" value="1"/>
</dbReference>
<dbReference type="InterPro" id="IPR027417">
    <property type="entry name" value="P-loop_NTPase"/>
</dbReference>
<feature type="transmembrane region" description="Helical" evidence="6">
    <location>
        <begin position="728"/>
        <end position="749"/>
    </location>
</feature>
<dbReference type="InterPro" id="IPR029024">
    <property type="entry name" value="TerB-like"/>
</dbReference>
<name>A0ABR8CG43_9CYAN</name>
<evidence type="ECO:0000256" key="4">
    <source>
        <dbReference type="ARBA" id="ARBA00023134"/>
    </source>
</evidence>
<evidence type="ECO:0000256" key="6">
    <source>
        <dbReference type="SAM" id="Phobius"/>
    </source>
</evidence>
<protein>
    <submittedName>
        <fullName evidence="9">Dynamin family protein</fullName>
    </submittedName>
</protein>
<dbReference type="PANTHER" id="PTHR10465:SF0">
    <property type="entry name" value="SARCALUMENIN"/>
    <property type="match status" value="1"/>
</dbReference>
<dbReference type="EMBL" id="JACJQY010000034">
    <property type="protein sequence ID" value="MBD2318721.1"/>
    <property type="molecule type" value="Genomic_DNA"/>
</dbReference>
<dbReference type="Pfam" id="PF05099">
    <property type="entry name" value="TerB"/>
    <property type="match status" value="1"/>
</dbReference>
<gene>
    <name evidence="9" type="ORF">H6G05_17940</name>
</gene>
<accession>A0ABR8CG43</accession>
<comment type="caution">
    <text evidence="9">The sequence shown here is derived from an EMBL/GenBank/DDBJ whole genome shotgun (WGS) entry which is preliminary data.</text>
</comment>
<keyword evidence="6" id="KW-0812">Transmembrane</keyword>
<keyword evidence="2" id="KW-0547">Nucleotide-binding</keyword>
<proteinExistence type="predicted"/>
<dbReference type="InterPro" id="IPR007791">
    <property type="entry name" value="DjlA_N"/>
</dbReference>
<evidence type="ECO:0000259" key="7">
    <source>
        <dbReference type="Pfam" id="PF00350"/>
    </source>
</evidence>
<keyword evidence="5 6" id="KW-0472">Membrane</keyword>
<dbReference type="RefSeq" id="WP_190579978.1">
    <property type="nucleotide sequence ID" value="NZ_CAWPQU010000028.1"/>
</dbReference>
<dbReference type="PANTHER" id="PTHR10465">
    <property type="entry name" value="TRANSMEMBRANE GTPASE FZO1"/>
    <property type="match status" value="1"/>
</dbReference>
<reference evidence="9 10" key="1">
    <citation type="journal article" date="2020" name="ISME J.">
        <title>Comparative genomics reveals insights into cyanobacterial evolution and habitat adaptation.</title>
        <authorList>
            <person name="Chen M.Y."/>
            <person name="Teng W.K."/>
            <person name="Zhao L."/>
            <person name="Hu C.X."/>
            <person name="Zhou Y.K."/>
            <person name="Han B.P."/>
            <person name="Song L.R."/>
            <person name="Shu W.S."/>
        </authorList>
    </citation>
    <scope>NUCLEOTIDE SEQUENCE [LARGE SCALE GENOMIC DNA]</scope>
    <source>
        <strain evidence="9 10">FACHB-1050</strain>
    </source>
</reference>
<dbReference type="Pfam" id="PF00350">
    <property type="entry name" value="Dynamin_N"/>
    <property type="match status" value="1"/>
</dbReference>
<feature type="transmembrane region" description="Helical" evidence="6">
    <location>
        <begin position="698"/>
        <end position="721"/>
    </location>
</feature>
<comment type="subcellular location">
    <subcellularLocation>
        <location evidence="1">Membrane</location>
    </subcellularLocation>
</comment>
<evidence type="ECO:0000256" key="1">
    <source>
        <dbReference type="ARBA" id="ARBA00004370"/>
    </source>
</evidence>
<feature type="domain" description="Dynamin N-terminal" evidence="7">
    <location>
        <begin position="274"/>
        <end position="443"/>
    </location>
</feature>
<evidence type="ECO:0000256" key="2">
    <source>
        <dbReference type="ARBA" id="ARBA00022741"/>
    </source>
</evidence>
<evidence type="ECO:0000256" key="3">
    <source>
        <dbReference type="ARBA" id="ARBA00022801"/>
    </source>
</evidence>
<keyword evidence="3" id="KW-0378">Hydrolase</keyword>
<dbReference type="Gene3D" id="1.10.3680.10">
    <property type="entry name" value="TerB-like"/>
    <property type="match status" value="1"/>
</dbReference>
<keyword evidence="4" id="KW-0342">GTP-binding</keyword>
<feature type="domain" description="Co-chaperone DjlA N-terminal" evidence="8">
    <location>
        <begin position="36"/>
        <end position="145"/>
    </location>
</feature>
<dbReference type="SUPFAM" id="SSF52540">
    <property type="entry name" value="P-loop containing nucleoside triphosphate hydrolases"/>
    <property type="match status" value="1"/>
</dbReference>
<evidence type="ECO:0000259" key="8">
    <source>
        <dbReference type="Pfam" id="PF05099"/>
    </source>
</evidence>
<dbReference type="CDD" id="cd07177">
    <property type="entry name" value="terB_like"/>
    <property type="match status" value="1"/>
</dbReference>
<evidence type="ECO:0000313" key="9">
    <source>
        <dbReference type="EMBL" id="MBD2318721.1"/>
    </source>
</evidence>
<evidence type="ECO:0000313" key="10">
    <source>
        <dbReference type="Proteomes" id="UP000618445"/>
    </source>
</evidence>
<organism evidence="9 10">
    <name type="scientific">Phormidium tenue FACHB-1050</name>
    <dbReference type="NCBI Taxonomy" id="2692857"/>
    <lineage>
        <taxon>Bacteria</taxon>
        <taxon>Bacillati</taxon>
        <taxon>Cyanobacteriota</taxon>
        <taxon>Cyanophyceae</taxon>
        <taxon>Oscillatoriophycideae</taxon>
        <taxon>Oscillatoriales</taxon>
        <taxon>Oscillatoriaceae</taxon>
        <taxon>Phormidium</taxon>
    </lineage>
</organism>
<dbReference type="SUPFAM" id="SSF158682">
    <property type="entry name" value="TerB-like"/>
    <property type="match status" value="1"/>
</dbReference>
<evidence type="ECO:0000256" key="5">
    <source>
        <dbReference type="ARBA" id="ARBA00023136"/>
    </source>
</evidence>
<dbReference type="InterPro" id="IPR027094">
    <property type="entry name" value="Mitofusin_fam"/>
</dbReference>
<keyword evidence="10" id="KW-1185">Reference proteome</keyword>